<sequence>MTAIGMVLIPKKLVATMAPWVAWLAANSARVGMATKAAA</sequence>
<dbReference type="AlphaFoldDB" id="A0A654U5V9"/>
<gene>
    <name evidence="1" type="ORF">ERS007657_03779</name>
</gene>
<organism evidence="1 2">
    <name type="scientific">Mycobacterium tuberculosis</name>
    <dbReference type="NCBI Taxonomy" id="1773"/>
    <lineage>
        <taxon>Bacteria</taxon>
        <taxon>Bacillati</taxon>
        <taxon>Actinomycetota</taxon>
        <taxon>Actinomycetes</taxon>
        <taxon>Mycobacteriales</taxon>
        <taxon>Mycobacteriaceae</taxon>
        <taxon>Mycobacterium</taxon>
        <taxon>Mycobacterium tuberculosis complex</taxon>
    </lineage>
</organism>
<protein>
    <submittedName>
        <fullName evidence="1">Uncharacterized protein</fullName>
    </submittedName>
</protein>
<evidence type="ECO:0000313" key="1">
    <source>
        <dbReference type="EMBL" id="CFS05237.1"/>
    </source>
</evidence>
<dbReference type="EMBL" id="CGCX01002017">
    <property type="protein sequence ID" value="CFS05237.1"/>
    <property type="molecule type" value="Genomic_DNA"/>
</dbReference>
<accession>A0A654U5V9</accession>
<dbReference type="Proteomes" id="UP000046680">
    <property type="component" value="Unassembled WGS sequence"/>
</dbReference>
<proteinExistence type="predicted"/>
<evidence type="ECO:0000313" key="2">
    <source>
        <dbReference type="Proteomes" id="UP000046680"/>
    </source>
</evidence>
<reference evidence="1 2" key="1">
    <citation type="submission" date="2015-03" db="EMBL/GenBank/DDBJ databases">
        <authorList>
            <consortium name="Pathogen Informatics"/>
        </authorList>
    </citation>
    <scope>NUCLEOTIDE SEQUENCE [LARGE SCALE GENOMIC DNA]</scope>
    <source>
        <strain evidence="1 2">C09601061</strain>
    </source>
</reference>
<name>A0A654U5V9_MYCTX</name>